<comment type="caution">
    <text evidence="1">The sequence shown here is derived from an EMBL/GenBank/DDBJ whole genome shotgun (WGS) entry which is preliminary data.</text>
</comment>
<sequence length="139" mass="16556">MQVYKTKDKSKWIITLIGGVFDSFHEEPYAIILDEKPKPTRKWCTPTEEIDNHINGEARRIDYSFVEYSAGDKFIYIFKVEDYIMFPKVSGGTSEFFIEKEFVDKKIKHLRENNSLATYDWNAIECTWDVKDIQFEYQN</sequence>
<evidence type="ECO:0000313" key="2">
    <source>
        <dbReference type="Proteomes" id="UP000078534"/>
    </source>
</evidence>
<dbReference type="OrthoDB" id="9917739at2"/>
<dbReference type="RefSeq" id="WP_066334973.1">
    <property type="nucleotide sequence ID" value="NZ_LWSG01000023.1"/>
</dbReference>
<dbReference type="EMBL" id="LWSG01000023">
    <property type="protein sequence ID" value="OAS85106.1"/>
    <property type="molecule type" value="Genomic_DNA"/>
</dbReference>
<keyword evidence="2" id="KW-1185">Reference proteome</keyword>
<organism evidence="1 2">
    <name type="scientific">Metabacillus litoralis</name>
    <dbReference type="NCBI Taxonomy" id="152268"/>
    <lineage>
        <taxon>Bacteria</taxon>
        <taxon>Bacillati</taxon>
        <taxon>Bacillota</taxon>
        <taxon>Bacilli</taxon>
        <taxon>Bacillales</taxon>
        <taxon>Bacillaceae</taxon>
        <taxon>Metabacillus</taxon>
    </lineage>
</organism>
<name>A0A179STH8_9BACI</name>
<protein>
    <submittedName>
        <fullName evidence="1">Uncharacterized protein</fullName>
    </submittedName>
</protein>
<dbReference type="STRING" id="152268.A6K24_06235"/>
<dbReference type="Proteomes" id="UP000078534">
    <property type="component" value="Unassembled WGS sequence"/>
</dbReference>
<reference evidence="2" key="1">
    <citation type="submission" date="2016-04" db="EMBL/GenBank/DDBJ databases">
        <authorList>
            <person name="Lyu Z."/>
            <person name="Lyu W."/>
        </authorList>
    </citation>
    <scope>NUCLEOTIDE SEQUENCE [LARGE SCALE GENOMIC DNA]</scope>
    <source>
        <strain evidence="2">C44</strain>
    </source>
</reference>
<dbReference type="AlphaFoldDB" id="A0A179STH8"/>
<evidence type="ECO:0000313" key="1">
    <source>
        <dbReference type="EMBL" id="OAS85106.1"/>
    </source>
</evidence>
<accession>A0A179STH8</accession>
<gene>
    <name evidence="1" type="ORF">A6K24_06235</name>
</gene>
<proteinExistence type="predicted"/>